<name>A0A7V4G958_9BACT</name>
<reference evidence="1" key="1">
    <citation type="journal article" date="2020" name="mSystems">
        <title>Genome- and Community-Level Interaction Insights into Carbon Utilization and Element Cycling Functions of Hydrothermarchaeota in Hydrothermal Sediment.</title>
        <authorList>
            <person name="Zhou Z."/>
            <person name="Liu Y."/>
            <person name="Xu W."/>
            <person name="Pan J."/>
            <person name="Luo Z.H."/>
            <person name="Li M."/>
        </authorList>
    </citation>
    <scope>NUCLEOTIDE SEQUENCE [LARGE SCALE GENOMIC DNA]</scope>
    <source>
        <strain evidence="1">SpSt-548</strain>
    </source>
</reference>
<sequence>MADKLSRNLFNPALGQLAQPLPDPVHGLEKRQVVQIIPLSKVITVKTKSKKLKIQNLSQPKVVIDTGLVSAHLQTQTLPYVILIYRHFTASG</sequence>
<evidence type="ECO:0000313" key="1">
    <source>
        <dbReference type="EMBL" id="HGS05695.1"/>
    </source>
</evidence>
<gene>
    <name evidence="1" type="ORF">ENT08_08185</name>
</gene>
<proteinExistence type="predicted"/>
<accession>A0A7V4G958</accession>
<organism evidence="1">
    <name type="scientific">Desulfobacca acetoxidans</name>
    <dbReference type="NCBI Taxonomy" id="60893"/>
    <lineage>
        <taxon>Bacteria</taxon>
        <taxon>Pseudomonadati</taxon>
        <taxon>Thermodesulfobacteriota</taxon>
        <taxon>Desulfobaccia</taxon>
        <taxon>Desulfobaccales</taxon>
        <taxon>Desulfobaccaceae</taxon>
        <taxon>Desulfobacca</taxon>
    </lineage>
</organism>
<protein>
    <submittedName>
        <fullName evidence="1">Uncharacterized protein</fullName>
    </submittedName>
</protein>
<dbReference type="AlphaFoldDB" id="A0A7V4G958"/>
<dbReference type="EMBL" id="DSXI01000484">
    <property type="protein sequence ID" value="HGS05695.1"/>
    <property type="molecule type" value="Genomic_DNA"/>
</dbReference>
<comment type="caution">
    <text evidence="1">The sequence shown here is derived from an EMBL/GenBank/DDBJ whole genome shotgun (WGS) entry which is preliminary data.</text>
</comment>